<proteinExistence type="predicted"/>
<protein>
    <submittedName>
        <fullName evidence="2">Uncharacterized protein</fullName>
    </submittedName>
</protein>
<evidence type="ECO:0000313" key="5">
    <source>
        <dbReference type="Proteomes" id="UP001140272"/>
    </source>
</evidence>
<evidence type="ECO:0000256" key="1">
    <source>
        <dbReference type="SAM" id="Phobius"/>
    </source>
</evidence>
<evidence type="ECO:0000313" key="4">
    <source>
        <dbReference type="Proteomes" id="UP001055159"/>
    </source>
</evidence>
<reference evidence="3" key="3">
    <citation type="submission" date="2022-08" db="EMBL/GenBank/DDBJ databases">
        <title>Whole genome sequencing of non-tuberculosis mycobacteria type-strains.</title>
        <authorList>
            <person name="Igarashi Y."/>
            <person name="Osugi A."/>
            <person name="Mitarai S."/>
        </authorList>
    </citation>
    <scope>NUCLEOTIDE SEQUENCE</scope>
    <source>
        <strain evidence="3">JCM 16372</strain>
    </source>
</reference>
<dbReference type="AlphaFoldDB" id="A0A9X2YHQ5"/>
<gene>
    <name evidence="2" type="ORF">H7H73_27220</name>
    <name evidence="3" type="ORF">MJO55_07345</name>
</gene>
<dbReference type="Proteomes" id="UP001055159">
    <property type="component" value="Chromosome"/>
</dbReference>
<keyword evidence="1" id="KW-0472">Membrane</keyword>
<dbReference type="RefSeq" id="WP_043406548.1">
    <property type="nucleotide sequence ID" value="NZ_CP092427.2"/>
</dbReference>
<evidence type="ECO:0000313" key="2">
    <source>
        <dbReference type="EMBL" id="MCV7073455.1"/>
    </source>
</evidence>
<dbReference type="Proteomes" id="UP001140272">
    <property type="component" value="Unassembled WGS sequence"/>
</dbReference>
<evidence type="ECO:0000313" key="3">
    <source>
        <dbReference type="EMBL" id="ULP38233.1"/>
    </source>
</evidence>
<sequence length="255" mass="27277">MRLSRDANQVAGVALAVFLTLALAIALWWGFLRDGNSAAAQGSRVTLDFSTVPDGAPPAVFDAGQPVTVSRSPTDTGANFFVRGGRLTYEPTARGPAAAYLSTADLGAPVQSIGASWVFRPGEGSHGTIALVVSRGIRDAYPTPQAPFPIHFVVTATNWNLSVLKDERSRLEPIAAGTFKAPLAEDDTTVHTVEIDVNGETATIELPDGDRQEVRDPRISEWQGNYATFEVYSNDGLVDSVGAFERVWADSRSKD</sequence>
<keyword evidence="4" id="KW-1185">Reference proteome</keyword>
<name>A0A9X2YHQ5_9MYCO</name>
<accession>A0A9X2YHQ5</accession>
<feature type="transmembrane region" description="Helical" evidence="1">
    <location>
        <begin position="12"/>
        <end position="31"/>
    </location>
</feature>
<dbReference type="EMBL" id="CP092427">
    <property type="protein sequence ID" value="ULP38233.1"/>
    <property type="molecule type" value="Genomic_DNA"/>
</dbReference>
<organism evidence="2 5">
    <name type="scientific">Mycolicibacterium rufum</name>
    <dbReference type="NCBI Taxonomy" id="318424"/>
    <lineage>
        <taxon>Bacteria</taxon>
        <taxon>Bacillati</taxon>
        <taxon>Actinomycetota</taxon>
        <taxon>Actinomycetes</taxon>
        <taxon>Mycobacteriales</taxon>
        <taxon>Mycobacteriaceae</taxon>
        <taxon>Mycolicibacterium</taxon>
    </lineage>
</organism>
<keyword evidence="1" id="KW-1133">Transmembrane helix</keyword>
<reference evidence="2" key="1">
    <citation type="submission" date="2020-07" db="EMBL/GenBank/DDBJ databases">
        <authorList>
            <person name="Pettersson B.M.F."/>
            <person name="Behra P.R.K."/>
            <person name="Ramesh M."/>
            <person name="Das S."/>
            <person name="Dasgupta S."/>
            <person name="Kirsebom L.A."/>
        </authorList>
    </citation>
    <scope>NUCLEOTIDE SEQUENCE</scope>
    <source>
        <strain evidence="2">DSM 45406</strain>
    </source>
</reference>
<reference evidence="2" key="2">
    <citation type="journal article" date="2022" name="BMC Genomics">
        <title>Comparative genome analysis of mycobacteria focusing on tRNA and non-coding RNA.</title>
        <authorList>
            <person name="Behra P.R.K."/>
            <person name="Pettersson B.M.F."/>
            <person name="Ramesh M."/>
            <person name="Das S."/>
            <person name="Dasgupta S."/>
            <person name="Kirsebom L.A."/>
        </authorList>
    </citation>
    <scope>NUCLEOTIDE SEQUENCE</scope>
    <source>
        <strain evidence="2">DSM 45406</strain>
    </source>
</reference>
<keyword evidence="1" id="KW-0812">Transmembrane</keyword>
<dbReference type="EMBL" id="JACKRN010000872">
    <property type="protein sequence ID" value="MCV7073455.1"/>
    <property type="molecule type" value="Genomic_DNA"/>
</dbReference>